<name>A0A1D7QK99_9SPHI</name>
<evidence type="ECO:0000256" key="3">
    <source>
        <dbReference type="ARBA" id="ARBA00023125"/>
    </source>
</evidence>
<keyword evidence="2" id="KW-0805">Transcription regulation</keyword>
<keyword evidence="4" id="KW-0804">Transcription</keyword>
<dbReference type="AlphaFoldDB" id="A0A1D7QK99"/>
<dbReference type="PANTHER" id="PTHR30126">
    <property type="entry name" value="HTH-TYPE TRANSCRIPTIONAL REGULATOR"/>
    <property type="match status" value="1"/>
</dbReference>
<evidence type="ECO:0000313" key="6">
    <source>
        <dbReference type="EMBL" id="AOM79104.1"/>
    </source>
</evidence>
<dbReference type="OrthoDB" id="9785745at2"/>
<dbReference type="PRINTS" id="PR00039">
    <property type="entry name" value="HTHLYSR"/>
</dbReference>
<sequence>MFDFRLKVFYIVAKRLNFTRAAEELFITQPAVSRHIHEIEVFYKTKLFERNGTKIKLTQAGILLLKHSEELLNLHRNIESDLAALSKNIKGSLKIGASTTIANYFLPKYLASFKLKFPEVKIALISNNTETIENLLLGNKIDIGLVEGQTKRQYINYRSFARDEIVLCTSNVNAVSKKTTISTAELQKLPMVLREPGSGSLEVITSALKNVDVNLSDLNIDMELENTESIKSYLLNSQSFAFLSIHSMLKELKSGELKVIDVKGLDIKRCFYFITQKGDEHYLKETFVKHLLSDSFKLQ</sequence>
<protein>
    <submittedName>
        <fullName evidence="6">Transcriptional regulator</fullName>
    </submittedName>
</protein>
<reference evidence="6 7" key="1">
    <citation type="submission" date="2016-08" db="EMBL/GenBank/DDBJ databases">
        <authorList>
            <person name="Seilhamer J.J."/>
        </authorList>
    </citation>
    <scope>NUCLEOTIDE SEQUENCE [LARGE SCALE GENOMIC DNA]</scope>
    <source>
        <strain evidence="6 7">DX4</strain>
    </source>
</reference>
<dbReference type="Gene3D" id="1.10.10.10">
    <property type="entry name" value="Winged helix-like DNA-binding domain superfamily/Winged helix DNA-binding domain"/>
    <property type="match status" value="1"/>
</dbReference>
<dbReference type="EMBL" id="CP017141">
    <property type="protein sequence ID" value="AOM79104.1"/>
    <property type="molecule type" value="Genomic_DNA"/>
</dbReference>
<keyword evidence="3" id="KW-0238">DNA-binding</keyword>
<dbReference type="PANTHER" id="PTHR30126:SF39">
    <property type="entry name" value="HTH-TYPE TRANSCRIPTIONAL REGULATOR CYSL"/>
    <property type="match status" value="1"/>
</dbReference>
<accession>A0A1D7QK99</accession>
<dbReference type="InterPro" id="IPR005119">
    <property type="entry name" value="LysR_subst-bd"/>
</dbReference>
<dbReference type="Proteomes" id="UP000094313">
    <property type="component" value="Chromosome"/>
</dbReference>
<evidence type="ECO:0000256" key="1">
    <source>
        <dbReference type="ARBA" id="ARBA00009437"/>
    </source>
</evidence>
<dbReference type="GO" id="GO:0000976">
    <property type="term" value="F:transcription cis-regulatory region binding"/>
    <property type="evidence" value="ECO:0007669"/>
    <property type="project" value="TreeGrafter"/>
</dbReference>
<dbReference type="InterPro" id="IPR036388">
    <property type="entry name" value="WH-like_DNA-bd_sf"/>
</dbReference>
<dbReference type="Pfam" id="PF00126">
    <property type="entry name" value="HTH_1"/>
    <property type="match status" value="1"/>
</dbReference>
<dbReference type="InterPro" id="IPR000847">
    <property type="entry name" value="LysR_HTH_N"/>
</dbReference>
<evidence type="ECO:0000259" key="5">
    <source>
        <dbReference type="PROSITE" id="PS50931"/>
    </source>
</evidence>
<comment type="similarity">
    <text evidence="1">Belongs to the LysR transcriptional regulatory family.</text>
</comment>
<proteinExistence type="inferred from homology"/>
<gene>
    <name evidence="6" type="ORF">BFS30_19180</name>
</gene>
<evidence type="ECO:0000256" key="2">
    <source>
        <dbReference type="ARBA" id="ARBA00023015"/>
    </source>
</evidence>
<feature type="domain" description="HTH lysR-type" evidence="5">
    <location>
        <begin position="6"/>
        <end position="58"/>
    </location>
</feature>
<dbReference type="GO" id="GO:0003700">
    <property type="term" value="F:DNA-binding transcription factor activity"/>
    <property type="evidence" value="ECO:0007669"/>
    <property type="project" value="InterPro"/>
</dbReference>
<dbReference type="PROSITE" id="PS50931">
    <property type="entry name" value="HTH_LYSR"/>
    <property type="match status" value="1"/>
</dbReference>
<evidence type="ECO:0000256" key="4">
    <source>
        <dbReference type="ARBA" id="ARBA00023163"/>
    </source>
</evidence>
<dbReference type="InterPro" id="IPR036390">
    <property type="entry name" value="WH_DNA-bd_sf"/>
</dbReference>
<dbReference type="KEGG" id="psty:BFS30_19180"/>
<keyword evidence="7" id="KW-1185">Reference proteome</keyword>
<organism evidence="6 7">
    <name type="scientific">Pedobacter steynii</name>
    <dbReference type="NCBI Taxonomy" id="430522"/>
    <lineage>
        <taxon>Bacteria</taxon>
        <taxon>Pseudomonadati</taxon>
        <taxon>Bacteroidota</taxon>
        <taxon>Sphingobacteriia</taxon>
        <taxon>Sphingobacteriales</taxon>
        <taxon>Sphingobacteriaceae</taxon>
        <taxon>Pedobacter</taxon>
    </lineage>
</organism>
<evidence type="ECO:0000313" key="7">
    <source>
        <dbReference type="Proteomes" id="UP000094313"/>
    </source>
</evidence>
<dbReference type="SUPFAM" id="SSF46785">
    <property type="entry name" value="Winged helix' DNA-binding domain"/>
    <property type="match status" value="1"/>
</dbReference>
<dbReference type="Gene3D" id="3.40.190.290">
    <property type="match status" value="1"/>
</dbReference>
<dbReference type="RefSeq" id="WP_069380767.1">
    <property type="nucleotide sequence ID" value="NZ_CP017141.1"/>
</dbReference>
<dbReference type="Pfam" id="PF03466">
    <property type="entry name" value="LysR_substrate"/>
    <property type="match status" value="1"/>
</dbReference>
<dbReference type="SUPFAM" id="SSF53850">
    <property type="entry name" value="Periplasmic binding protein-like II"/>
    <property type="match status" value="1"/>
</dbReference>